<dbReference type="Pfam" id="PF00097">
    <property type="entry name" value="zf-C3HC4"/>
    <property type="match status" value="1"/>
</dbReference>
<dbReference type="SMART" id="SM00184">
    <property type="entry name" value="RING"/>
    <property type="match status" value="1"/>
</dbReference>
<evidence type="ECO:0000313" key="7">
    <source>
        <dbReference type="EMBL" id="CAH3037676.1"/>
    </source>
</evidence>
<keyword evidence="1" id="KW-0479">Metal-binding</keyword>
<feature type="domain" description="RING-type" evidence="6">
    <location>
        <begin position="25"/>
        <end position="66"/>
    </location>
</feature>
<evidence type="ECO:0000313" key="8">
    <source>
        <dbReference type="Proteomes" id="UP001159428"/>
    </source>
</evidence>
<protein>
    <recommendedName>
        <fullName evidence="6">RING-type domain-containing protein</fullName>
    </recommendedName>
</protein>
<keyword evidence="8" id="KW-1185">Reference proteome</keyword>
<keyword evidence="3" id="KW-0862">Zinc</keyword>
<evidence type="ECO:0000256" key="5">
    <source>
        <dbReference type="SAM" id="Coils"/>
    </source>
</evidence>
<evidence type="ECO:0000259" key="6">
    <source>
        <dbReference type="PROSITE" id="PS50089"/>
    </source>
</evidence>
<dbReference type="InterPro" id="IPR017907">
    <property type="entry name" value="Znf_RING_CS"/>
</dbReference>
<evidence type="ECO:0000256" key="2">
    <source>
        <dbReference type="ARBA" id="ARBA00022771"/>
    </source>
</evidence>
<organism evidence="7 8">
    <name type="scientific">Pocillopora meandrina</name>
    <dbReference type="NCBI Taxonomy" id="46732"/>
    <lineage>
        <taxon>Eukaryota</taxon>
        <taxon>Metazoa</taxon>
        <taxon>Cnidaria</taxon>
        <taxon>Anthozoa</taxon>
        <taxon>Hexacorallia</taxon>
        <taxon>Scleractinia</taxon>
        <taxon>Astrocoeniina</taxon>
        <taxon>Pocilloporidae</taxon>
        <taxon>Pocillopora</taxon>
    </lineage>
</organism>
<keyword evidence="5" id="KW-0175">Coiled coil</keyword>
<keyword evidence="2 4" id="KW-0863">Zinc-finger</keyword>
<dbReference type="Gene3D" id="3.30.40.10">
    <property type="entry name" value="Zinc/RING finger domain, C3HC4 (zinc finger)"/>
    <property type="match status" value="1"/>
</dbReference>
<name>A0AAU9VW51_9CNID</name>
<dbReference type="InterPro" id="IPR013083">
    <property type="entry name" value="Znf_RING/FYVE/PHD"/>
</dbReference>
<proteinExistence type="predicted"/>
<evidence type="ECO:0000256" key="1">
    <source>
        <dbReference type="ARBA" id="ARBA00022723"/>
    </source>
</evidence>
<comment type="caution">
    <text evidence="7">The sequence shown here is derived from an EMBL/GenBank/DDBJ whole genome shotgun (WGS) entry which is preliminary data.</text>
</comment>
<dbReference type="InterPro" id="IPR018957">
    <property type="entry name" value="Znf_C3HC4_RING-type"/>
</dbReference>
<dbReference type="PROSITE" id="PS50089">
    <property type="entry name" value="ZF_RING_2"/>
    <property type="match status" value="1"/>
</dbReference>
<dbReference type="PROSITE" id="PS00518">
    <property type="entry name" value="ZF_RING_1"/>
    <property type="match status" value="1"/>
</dbReference>
<dbReference type="Proteomes" id="UP001159428">
    <property type="component" value="Unassembled WGS sequence"/>
</dbReference>
<sequence length="340" mass="39173">MAGYRIGEKNRAKIEKDPQLRSLICLYCGYLSKDPTVLTCGHRFCRTCVESVRVLGSFVTVACPIDGHYVKLEECHQDKLAITQINNLVMSCEIKTCSWLGKVWHLEDHMKDFHYGHEEECAKNLHQDGELKRLRQEQQEAARKITDIEEMLGNQDVTIHNIRRQLSAFSDAFVKVQGHGQLDNKEILTGSDELRQQLNTFKHKIQTLEEQNLHQDGELKRLRQEQQEAARKIMGIEEMEKSAGNVELRQQLSTLQHKVQTLEEQLRVQKDQCGKYRVECVAESGRTCEERNIEVETLQGSISCLEKQLVDVQNKYAALQTSHANLQHRLDALQAQFTFS</sequence>
<dbReference type="SUPFAM" id="SSF57850">
    <property type="entry name" value="RING/U-box"/>
    <property type="match status" value="1"/>
</dbReference>
<dbReference type="InterPro" id="IPR001841">
    <property type="entry name" value="Znf_RING"/>
</dbReference>
<dbReference type="AlphaFoldDB" id="A0AAU9VW51"/>
<feature type="coiled-coil region" evidence="5">
    <location>
        <begin position="191"/>
        <end position="336"/>
    </location>
</feature>
<dbReference type="GO" id="GO:0008270">
    <property type="term" value="F:zinc ion binding"/>
    <property type="evidence" value="ECO:0007669"/>
    <property type="project" value="UniProtKB-KW"/>
</dbReference>
<accession>A0AAU9VW51</accession>
<evidence type="ECO:0000256" key="4">
    <source>
        <dbReference type="PROSITE-ProRule" id="PRU00175"/>
    </source>
</evidence>
<evidence type="ECO:0000256" key="3">
    <source>
        <dbReference type="ARBA" id="ARBA00022833"/>
    </source>
</evidence>
<reference evidence="7 8" key="1">
    <citation type="submission" date="2022-05" db="EMBL/GenBank/DDBJ databases">
        <authorList>
            <consortium name="Genoscope - CEA"/>
            <person name="William W."/>
        </authorList>
    </citation>
    <scope>NUCLEOTIDE SEQUENCE [LARGE SCALE GENOMIC DNA]</scope>
</reference>
<dbReference type="EMBL" id="CALNXJ010000004">
    <property type="protein sequence ID" value="CAH3037676.1"/>
    <property type="molecule type" value="Genomic_DNA"/>
</dbReference>
<gene>
    <name evidence="7" type="ORF">PMEA_00021282</name>
</gene>